<keyword evidence="3" id="KW-1185">Reference proteome</keyword>
<feature type="region of interest" description="Disordered" evidence="1">
    <location>
        <begin position="1"/>
        <end position="94"/>
    </location>
</feature>
<organism evidence="2 3">
    <name type="scientific">Pyronema omphalodes (strain CBS 100304)</name>
    <name type="common">Pyronema confluens</name>
    <dbReference type="NCBI Taxonomy" id="1076935"/>
    <lineage>
        <taxon>Eukaryota</taxon>
        <taxon>Fungi</taxon>
        <taxon>Dikarya</taxon>
        <taxon>Ascomycota</taxon>
        <taxon>Pezizomycotina</taxon>
        <taxon>Pezizomycetes</taxon>
        <taxon>Pezizales</taxon>
        <taxon>Pyronemataceae</taxon>
        <taxon>Pyronema</taxon>
    </lineage>
</organism>
<feature type="compositionally biased region" description="Basic and acidic residues" evidence="1">
    <location>
        <begin position="1"/>
        <end position="10"/>
    </location>
</feature>
<gene>
    <name evidence="2" type="ORF">PCON_11883</name>
</gene>
<feature type="compositionally biased region" description="Basic and acidic residues" evidence="1">
    <location>
        <begin position="17"/>
        <end position="67"/>
    </location>
</feature>
<sequence length="94" mass="10069">MSSSESKKSTAEGSNPAKEEQPAAEKDPGKTKDSGADKDATEETTTEDKDMRTEGWRETMEAAKKADPSTLTKGQSKGPDDDEDDDGPDVVPTY</sequence>
<evidence type="ECO:0000256" key="1">
    <source>
        <dbReference type="SAM" id="MobiDB-lite"/>
    </source>
</evidence>
<accession>U4LJ07</accession>
<dbReference type="EMBL" id="HF935695">
    <property type="protein sequence ID" value="CCX12289.1"/>
    <property type="molecule type" value="Genomic_DNA"/>
</dbReference>
<evidence type="ECO:0000313" key="2">
    <source>
        <dbReference type="EMBL" id="CCX12289.1"/>
    </source>
</evidence>
<dbReference type="Proteomes" id="UP000018144">
    <property type="component" value="Unassembled WGS sequence"/>
</dbReference>
<proteinExistence type="predicted"/>
<evidence type="ECO:0000313" key="3">
    <source>
        <dbReference type="Proteomes" id="UP000018144"/>
    </source>
</evidence>
<reference evidence="2 3" key="1">
    <citation type="journal article" date="2013" name="PLoS Genet.">
        <title>The genome and development-dependent transcriptomes of Pyronema confluens: a window into fungal evolution.</title>
        <authorList>
            <person name="Traeger S."/>
            <person name="Altegoer F."/>
            <person name="Freitag M."/>
            <person name="Gabaldon T."/>
            <person name="Kempken F."/>
            <person name="Kumar A."/>
            <person name="Marcet-Houben M."/>
            <person name="Poggeler S."/>
            <person name="Stajich J.E."/>
            <person name="Nowrousian M."/>
        </authorList>
    </citation>
    <scope>NUCLEOTIDE SEQUENCE [LARGE SCALE GENOMIC DNA]</scope>
    <source>
        <strain evidence="3">CBS 100304</strain>
        <tissue evidence="2">Vegetative mycelium</tissue>
    </source>
</reference>
<name>U4LJ07_PYROM</name>
<dbReference type="AlphaFoldDB" id="U4LJ07"/>
<protein>
    <submittedName>
        <fullName evidence="2">Uncharacterized protein</fullName>
    </submittedName>
</protein>